<dbReference type="EMBL" id="UGOA01000001">
    <property type="protein sequence ID" value="STX42518.1"/>
    <property type="molecule type" value="Genomic_DNA"/>
</dbReference>
<dbReference type="Proteomes" id="UP000254677">
    <property type="component" value="Unassembled WGS sequence"/>
</dbReference>
<keyword evidence="2" id="KW-1185">Reference proteome</keyword>
<evidence type="ECO:0000313" key="2">
    <source>
        <dbReference type="Proteomes" id="UP000254677"/>
    </source>
</evidence>
<accession>A0A378J5I0</accession>
<gene>
    <name evidence="1" type="ORF">NCTC13292_01621</name>
</gene>
<reference evidence="1 2" key="1">
    <citation type="submission" date="2018-06" db="EMBL/GenBank/DDBJ databases">
        <authorList>
            <consortium name="Pathogen Informatics"/>
            <person name="Doyle S."/>
        </authorList>
    </citation>
    <scope>NUCLEOTIDE SEQUENCE [LARGE SCALE GENOMIC DNA]</scope>
    <source>
        <strain evidence="1 2">NCTC13292</strain>
    </source>
</reference>
<protein>
    <submittedName>
        <fullName evidence="1">Uncharacterized protein</fullName>
    </submittedName>
</protein>
<proteinExistence type="predicted"/>
<dbReference type="OrthoDB" id="5638261at2"/>
<sequence length="147" mass="15856">MFQKREKAVDYTSVTSYAASAMSHLMLHKKEHYEQALKDLAAASANVIKKGKTVNDVVTAIENSMKASHEKSLTALNSALGMAKFQKNPTLAGYIKALETNKEKSVESLIEAVVTDTVVKANKDYGADLGDFNPAEYHVPAAVSPAP</sequence>
<dbReference type="AlphaFoldDB" id="A0A378J5I0"/>
<name>A0A378J5I0_9GAMM</name>
<dbReference type="RefSeq" id="WP_147285492.1">
    <property type="nucleotide sequence ID" value="NZ_UGOA01000001.1"/>
</dbReference>
<organism evidence="1 2">
    <name type="scientific">Legionella donaldsonii</name>
    <dbReference type="NCBI Taxonomy" id="45060"/>
    <lineage>
        <taxon>Bacteria</taxon>
        <taxon>Pseudomonadati</taxon>
        <taxon>Pseudomonadota</taxon>
        <taxon>Gammaproteobacteria</taxon>
        <taxon>Legionellales</taxon>
        <taxon>Legionellaceae</taxon>
        <taxon>Legionella</taxon>
    </lineage>
</organism>
<evidence type="ECO:0000313" key="1">
    <source>
        <dbReference type="EMBL" id="STX42518.1"/>
    </source>
</evidence>